<evidence type="ECO:0000256" key="3">
    <source>
        <dbReference type="ARBA" id="ARBA00023163"/>
    </source>
</evidence>
<dbReference type="Gene3D" id="4.10.280.10">
    <property type="entry name" value="Helix-loop-helix DNA-binding domain"/>
    <property type="match status" value="1"/>
</dbReference>
<feature type="compositionally biased region" description="Basic and acidic residues" evidence="5">
    <location>
        <begin position="57"/>
        <end position="76"/>
    </location>
</feature>
<feature type="compositionally biased region" description="Polar residues" evidence="5">
    <location>
        <begin position="140"/>
        <end position="154"/>
    </location>
</feature>
<dbReference type="CDD" id="cd18914">
    <property type="entry name" value="bHLH_AtORG2_like"/>
    <property type="match status" value="1"/>
</dbReference>
<evidence type="ECO:0000256" key="4">
    <source>
        <dbReference type="ARBA" id="ARBA00023242"/>
    </source>
</evidence>
<sequence length="250" mass="27009">MIWNAGGDDVITTEGYNYYSYQQQLGLGGGQFVDHGLGQAAELLHAPAPAGGSSGGHGDDQDGSKKKAVNRKEIERQRRKQMSTLHSSLISLLPHHSLKGKRSMSDHMGEAVNYIKHLESNIGELSSKRDKLKRSSSSSAVDQQHSTNTTTDQQLAAGGSRRRNGSGSSVTVRPHSAGVEVVTSSDKGGGFELSRVVEAVIQEGFDVTSCVSTQRQARFYNTMQCQASAANSYIDLTALERKLNHVLSYQ</sequence>
<keyword evidence="2" id="KW-0805">Transcription regulation</keyword>
<evidence type="ECO:0000313" key="7">
    <source>
        <dbReference type="EMBL" id="CAL1371346.1"/>
    </source>
</evidence>
<dbReference type="InterPro" id="IPR011598">
    <property type="entry name" value="bHLH_dom"/>
</dbReference>
<protein>
    <recommendedName>
        <fullName evidence="6">BHLH domain-containing protein</fullName>
    </recommendedName>
</protein>
<keyword evidence="8" id="KW-1185">Reference proteome</keyword>
<dbReference type="InterPro" id="IPR015660">
    <property type="entry name" value="MASH1/Ascl1a-like"/>
</dbReference>
<reference evidence="7 8" key="1">
    <citation type="submission" date="2024-04" db="EMBL/GenBank/DDBJ databases">
        <authorList>
            <person name="Fracassetti M."/>
        </authorList>
    </citation>
    <scope>NUCLEOTIDE SEQUENCE [LARGE SCALE GENOMIC DNA]</scope>
</reference>
<dbReference type="PANTHER" id="PTHR13935">
    <property type="entry name" value="ACHAETE-SCUTE TRANSCRIPTION FACTOR-RELATED"/>
    <property type="match status" value="1"/>
</dbReference>
<dbReference type="PROSITE" id="PS50888">
    <property type="entry name" value="BHLH"/>
    <property type="match status" value="1"/>
</dbReference>
<dbReference type="SUPFAM" id="SSF47459">
    <property type="entry name" value="HLH, helix-loop-helix DNA-binding domain"/>
    <property type="match status" value="1"/>
</dbReference>
<dbReference type="Pfam" id="PF00010">
    <property type="entry name" value="HLH"/>
    <property type="match status" value="1"/>
</dbReference>
<keyword evidence="3" id="KW-0804">Transcription</keyword>
<evidence type="ECO:0000256" key="5">
    <source>
        <dbReference type="SAM" id="MobiDB-lite"/>
    </source>
</evidence>
<organism evidence="7 8">
    <name type="scientific">Linum trigynum</name>
    <dbReference type="NCBI Taxonomy" id="586398"/>
    <lineage>
        <taxon>Eukaryota</taxon>
        <taxon>Viridiplantae</taxon>
        <taxon>Streptophyta</taxon>
        <taxon>Embryophyta</taxon>
        <taxon>Tracheophyta</taxon>
        <taxon>Spermatophyta</taxon>
        <taxon>Magnoliopsida</taxon>
        <taxon>eudicotyledons</taxon>
        <taxon>Gunneridae</taxon>
        <taxon>Pentapetalae</taxon>
        <taxon>rosids</taxon>
        <taxon>fabids</taxon>
        <taxon>Malpighiales</taxon>
        <taxon>Linaceae</taxon>
        <taxon>Linum</taxon>
    </lineage>
</organism>
<dbReference type="GO" id="GO:0090575">
    <property type="term" value="C:RNA polymerase II transcription regulator complex"/>
    <property type="evidence" value="ECO:0007669"/>
    <property type="project" value="TreeGrafter"/>
</dbReference>
<dbReference type="SMART" id="SM00353">
    <property type="entry name" value="HLH"/>
    <property type="match status" value="1"/>
</dbReference>
<dbReference type="Proteomes" id="UP001497516">
    <property type="component" value="Chromosome 2"/>
</dbReference>
<feature type="region of interest" description="Disordered" evidence="5">
    <location>
        <begin position="46"/>
        <end position="84"/>
    </location>
</feature>
<dbReference type="InterPro" id="IPR036638">
    <property type="entry name" value="HLH_DNA-bd_sf"/>
</dbReference>
<dbReference type="GO" id="GO:0000981">
    <property type="term" value="F:DNA-binding transcription factor activity, RNA polymerase II-specific"/>
    <property type="evidence" value="ECO:0007669"/>
    <property type="project" value="TreeGrafter"/>
</dbReference>
<dbReference type="GO" id="GO:0046983">
    <property type="term" value="F:protein dimerization activity"/>
    <property type="evidence" value="ECO:0007669"/>
    <property type="project" value="InterPro"/>
</dbReference>
<feature type="domain" description="BHLH" evidence="6">
    <location>
        <begin position="66"/>
        <end position="118"/>
    </location>
</feature>
<evidence type="ECO:0000313" key="8">
    <source>
        <dbReference type="Proteomes" id="UP001497516"/>
    </source>
</evidence>
<dbReference type="AlphaFoldDB" id="A0AAV2DBX0"/>
<gene>
    <name evidence="7" type="ORF">LTRI10_LOCUS13418</name>
</gene>
<proteinExistence type="predicted"/>
<comment type="subcellular location">
    <subcellularLocation>
        <location evidence="1">Nucleus</location>
    </subcellularLocation>
</comment>
<dbReference type="GO" id="GO:0000977">
    <property type="term" value="F:RNA polymerase II transcription regulatory region sequence-specific DNA binding"/>
    <property type="evidence" value="ECO:0007669"/>
    <property type="project" value="TreeGrafter"/>
</dbReference>
<keyword evidence="4" id="KW-0539">Nucleus</keyword>
<dbReference type="EMBL" id="OZ034815">
    <property type="protein sequence ID" value="CAL1371346.1"/>
    <property type="molecule type" value="Genomic_DNA"/>
</dbReference>
<evidence type="ECO:0000256" key="2">
    <source>
        <dbReference type="ARBA" id="ARBA00023015"/>
    </source>
</evidence>
<feature type="region of interest" description="Disordered" evidence="5">
    <location>
        <begin position="125"/>
        <end position="183"/>
    </location>
</feature>
<name>A0AAV2DBX0_9ROSI</name>
<evidence type="ECO:0000256" key="1">
    <source>
        <dbReference type="ARBA" id="ARBA00004123"/>
    </source>
</evidence>
<accession>A0AAV2DBX0</accession>
<evidence type="ECO:0000259" key="6">
    <source>
        <dbReference type="PROSITE" id="PS50888"/>
    </source>
</evidence>
<dbReference type="PANTHER" id="PTHR13935:SF134">
    <property type="entry name" value="TRANSCRIPTION FACTOR BHLH FAMILY-RELATED"/>
    <property type="match status" value="1"/>
</dbReference>